<evidence type="ECO:0000313" key="5">
    <source>
        <dbReference type="EMBL" id="AEL24470.1"/>
    </source>
</evidence>
<dbReference type="OrthoDB" id="9796143at2"/>
<dbReference type="GO" id="GO:0006354">
    <property type="term" value="P:DNA-templated transcription elongation"/>
    <property type="evidence" value="ECO:0007669"/>
    <property type="project" value="InterPro"/>
</dbReference>
<dbReference type="SUPFAM" id="SSF82679">
    <property type="entry name" value="N-utilization substance G protein NusG, N-terminal domain"/>
    <property type="match status" value="1"/>
</dbReference>
<keyword evidence="3" id="KW-0804">Transcription</keyword>
<dbReference type="InterPro" id="IPR043425">
    <property type="entry name" value="NusG-like"/>
</dbReference>
<evidence type="ECO:0000259" key="4">
    <source>
        <dbReference type="Pfam" id="PF02357"/>
    </source>
</evidence>
<dbReference type="STRING" id="880070.Cycma_0696"/>
<accession>G0J0Q8</accession>
<reference evidence="6" key="1">
    <citation type="submission" date="2011-07" db="EMBL/GenBank/DDBJ databases">
        <title>The complete genome of Cyclobacterium marinum DSM 745.</title>
        <authorList>
            <person name="Lucas S."/>
            <person name="Han J."/>
            <person name="Lapidus A."/>
            <person name="Bruce D."/>
            <person name="Goodwin L."/>
            <person name="Pitluck S."/>
            <person name="Peters L."/>
            <person name="Kyrpides N."/>
            <person name="Mavromatis K."/>
            <person name="Ivanova N."/>
            <person name="Ovchinnikova G."/>
            <person name="Chertkov O."/>
            <person name="Detter J.C."/>
            <person name="Tapia R."/>
            <person name="Han C."/>
            <person name="Land M."/>
            <person name="Hauser L."/>
            <person name="Markowitz V."/>
            <person name="Cheng J.-F."/>
            <person name="Hugenholtz P."/>
            <person name="Woyke T."/>
            <person name="Wu D."/>
            <person name="Tindall B."/>
            <person name="Schuetze A."/>
            <person name="Brambilla E."/>
            <person name="Klenk H.-P."/>
            <person name="Eisen J.A."/>
        </authorList>
    </citation>
    <scope>NUCLEOTIDE SEQUENCE [LARGE SCALE GENOMIC DNA]</scope>
    <source>
        <strain evidence="6">ATCC 25205 / DSM 745 / LMG 13164 / NCIMB 1802</strain>
    </source>
</reference>
<dbReference type="PANTHER" id="PTHR30265:SF4">
    <property type="entry name" value="KOW MOTIF FAMILY PROTEIN, EXPRESSED"/>
    <property type="match status" value="1"/>
</dbReference>
<dbReference type="CDD" id="cd09895">
    <property type="entry name" value="NGN_SP_UpxY"/>
    <property type="match status" value="1"/>
</dbReference>
<dbReference type="Pfam" id="PF02357">
    <property type="entry name" value="NusG"/>
    <property type="match status" value="1"/>
</dbReference>
<dbReference type="AlphaFoldDB" id="G0J0Q8"/>
<dbReference type="KEGG" id="cmr:Cycma_0696"/>
<evidence type="ECO:0000313" key="6">
    <source>
        <dbReference type="Proteomes" id="UP000001635"/>
    </source>
</evidence>
<evidence type="ECO:0000256" key="3">
    <source>
        <dbReference type="ARBA" id="ARBA00023163"/>
    </source>
</evidence>
<dbReference type="Proteomes" id="UP000001635">
    <property type="component" value="Chromosome"/>
</dbReference>
<dbReference type="GO" id="GO:0031564">
    <property type="term" value="P:transcription antitermination"/>
    <property type="evidence" value="ECO:0007669"/>
    <property type="project" value="UniProtKB-KW"/>
</dbReference>
<gene>
    <name evidence="5" type="ordered locus">Cycma_0696</name>
</gene>
<protein>
    <submittedName>
        <fullName evidence="5">NusG antitermination factor</fullName>
    </submittedName>
</protein>
<dbReference type="RefSeq" id="WP_014018768.1">
    <property type="nucleotide sequence ID" value="NC_015914.1"/>
</dbReference>
<dbReference type="eggNOG" id="COG0250">
    <property type="taxonomic scope" value="Bacteria"/>
</dbReference>
<feature type="domain" description="NusG-like N-terminal" evidence="4">
    <location>
        <begin position="6"/>
        <end position="97"/>
    </location>
</feature>
<dbReference type="HOGENOM" id="CLU_067287_5_1_10"/>
<keyword evidence="2" id="KW-0805">Transcription regulation</keyword>
<evidence type="ECO:0000256" key="2">
    <source>
        <dbReference type="ARBA" id="ARBA00023015"/>
    </source>
</evidence>
<dbReference type="InterPro" id="IPR006645">
    <property type="entry name" value="NGN-like_dom"/>
</dbReference>
<sequence>MTEKLNWYVMYTAPRAEKKVAERLKEKGTEVYLPMIEEIRQWSDRKKKIQKPLFNGYVFVHTSKERLWESLQVAGAVKFINFSGEHSYIQQEEIDTIQRIIETGVSVEVDTDNIEKGETVEILGGPLQGLHGECIKKSNQDYFIIRIPSINQSMLVNVPRKFLKITQ</sequence>
<dbReference type="EMBL" id="CP002955">
    <property type="protein sequence ID" value="AEL24470.1"/>
    <property type="molecule type" value="Genomic_DNA"/>
</dbReference>
<dbReference type="Gene3D" id="3.30.70.940">
    <property type="entry name" value="NusG, N-terminal domain"/>
    <property type="match status" value="1"/>
</dbReference>
<dbReference type="NCBIfam" id="NF033644">
    <property type="entry name" value="antiterm_UpxY"/>
    <property type="match status" value="1"/>
</dbReference>
<dbReference type="InterPro" id="IPR036735">
    <property type="entry name" value="NGN_dom_sf"/>
</dbReference>
<keyword evidence="6" id="KW-1185">Reference proteome</keyword>
<organism evidence="5 6">
    <name type="scientific">Cyclobacterium marinum (strain ATCC 25205 / DSM 745 / LMG 13164 / NCIMB 1802)</name>
    <name type="common">Flectobacillus marinus</name>
    <dbReference type="NCBI Taxonomy" id="880070"/>
    <lineage>
        <taxon>Bacteria</taxon>
        <taxon>Pseudomonadati</taxon>
        <taxon>Bacteroidota</taxon>
        <taxon>Cytophagia</taxon>
        <taxon>Cytophagales</taxon>
        <taxon>Cyclobacteriaceae</taxon>
        <taxon>Cyclobacterium</taxon>
    </lineage>
</organism>
<name>G0J0Q8_CYCMS</name>
<evidence type="ECO:0000256" key="1">
    <source>
        <dbReference type="ARBA" id="ARBA00022814"/>
    </source>
</evidence>
<dbReference type="PANTHER" id="PTHR30265">
    <property type="entry name" value="RHO-INTERACTING TRANSCRIPTION TERMINATION FACTOR NUSG"/>
    <property type="match status" value="1"/>
</dbReference>
<proteinExistence type="predicted"/>
<keyword evidence="1" id="KW-0889">Transcription antitermination</keyword>